<gene>
    <name evidence="2" type="ordered locus">Runsl_0281</name>
</gene>
<evidence type="ECO:0000313" key="3">
    <source>
        <dbReference type="Proteomes" id="UP000000493"/>
    </source>
</evidence>
<dbReference type="AlphaFoldDB" id="A0A7U3ZGD7"/>
<protein>
    <recommendedName>
        <fullName evidence="1">DinB-like domain-containing protein</fullName>
    </recommendedName>
</protein>
<dbReference type="SUPFAM" id="SSF109854">
    <property type="entry name" value="DinB/YfiT-like putative metalloenzymes"/>
    <property type="match status" value="1"/>
</dbReference>
<dbReference type="EMBL" id="CP002859">
    <property type="protein sequence ID" value="AEI46733.1"/>
    <property type="molecule type" value="Genomic_DNA"/>
</dbReference>
<feature type="domain" description="DinB-like" evidence="1">
    <location>
        <begin position="80"/>
        <end position="194"/>
    </location>
</feature>
<dbReference type="Proteomes" id="UP000000493">
    <property type="component" value="Chromosome"/>
</dbReference>
<organism evidence="2 3">
    <name type="scientific">Runella slithyformis (strain ATCC 29530 / DSM 19594 / LMG 11500 / NCIMB 11436 / LSU 4)</name>
    <dbReference type="NCBI Taxonomy" id="761193"/>
    <lineage>
        <taxon>Bacteria</taxon>
        <taxon>Pseudomonadati</taxon>
        <taxon>Bacteroidota</taxon>
        <taxon>Cytophagia</taxon>
        <taxon>Cytophagales</taxon>
        <taxon>Spirosomataceae</taxon>
        <taxon>Runella</taxon>
    </lineage>
</organism>
<proteinExistence type="predicted"/>
<accession>A0A7U3ZGD7</accession>
<dbReference type="Pfam" id="PF12867">
    <property type="entry name" value="DinB_2"/>
    <property type="match status" value="1"/>
</dbReference>
<evidence type="ECO:0000313" key="2">
    <source>
        <dbReference type="EMBL" id="AEI46733.1"/>
    </source>
</evidence>
<dbReference type="InterPro" id="IPR034660">
    <property type="entry name" value="DinB/YfiT-like"/>
</dbReference>
<reference evidence="2 3" key="2">
    <citation type="journal article" date="2012" name="Stand. Genomic Sci.">
        <title>Complete genome sequence of the aquatic bacterium Runella slithyformis type strain (LSU 4(T)).</title>
        <authorList>
            <person name="Copeland A."/>
            <person name="Zhang X."/>
            <person name="Misra M."/>
            <person name="Lapidus A."/>
            <person name="Nolan M."/>
            <person name="Lucas S."/>
            <person name="Deshpande S."/>
            <person name="Cheng J.F."/>
            <person name="Tapia R."/>
            <person name="Goodwin L.A."/>
            <person name="Pitluck S."/>
            <person name="Liolios K."/>
            <person name="Pagani I."/>
            <person name="Ivanova N."/>
            <person name="Mikhailova N."/>
            <person name="Pati A."/>
            <person name="Chen A."/>
            <person name="Palaniappan K."/>
            <person name="Land M."/>
            <person name="Hauser L."/>
            <person name="Pan C."/>
            <person name="Jeffries C.D."/>
            <person name="Detter J.C."/>
            <person name="Brambilla E.M."/>
            <person name="Rohde M."/>
            <person name="Djao O.D."/>
            <person name="Goker M."/>
            <person name="Sikorski J."/>
            <person name="Tindall B.J."/>
            <person name="Woyke T."/>
            <person name="Bristow J."/>
            <person name="Eisen J.A."/>
            <person name="Markowitz V."/>
            <person name="Hugenholtz P."/>
            <person name="Kyrpides N.C."/>
            <person name="Klenk H.P."/>
            <person name="Mavromatis K."/>
        </authorList>
    </citation>
    <scope>NUCLEOTIDE SEQUENCE [LARGE SCALE GENOMIC DNA]</scope>
    <source>
        <strain evidence="3">ATCC 29530 / DSM 19594 / LMG 11500 / NCIMB 11436 / LSU 4</strain>
    </source>
</reference>
<dbReference type="Gene3D" id="1.20.120.450">
    <property type="entry name" value="dinb family like domain"/>
    <property type="match status" value="1"/>
</dbReference>
<keyword evidence="3" id="KW-1185">Reference proteome</keyword>
<evidence type="ECO:0000259" key="1">
    <source>
        <dbReference type="Pfam" id="PF12867"/>
    </source>
</evidence>
<dbReference type="InterPro" id="IPR024775">
    <property type="entry name" value="DinB-like"/>
</dbReference>
<dbReference type="KEGG" id="rsi:Runsl_0281"/>
<reference evidence="3" key="1">
    <citation type="submission" date="2011-06" db="EMBL/GenBank/DDBJ databases">
        <title>The complete genome of chromosome of Runella slithyformis DSM 19594.</title>
        <authorList>
            <consortium name="US DOE Joint Genome Institute (JGI-PGF)"/>
            <person name="Lucas S."/>
            <person name="Han J."/>
            <person name="Lapidus A."/>
            <person name="Bruce D."/>
            <person name="Goodwin L."/>
            <person name="Pitluck S."/>
            <person name="Peters L."/>
            <person name="Kyrpides N."/>
            <person name="Mavromatis K."/>
            <person name="Ivanova N."/>
            <person name="Ovchinnikova G."/>
            <person name="Zhang X."/>
            <person name="Misra M."/>
            <person name="Detter J.C."/>
            <person name="Tapia R."/>
            <person name="Han C."/>
            <person name="Land M."/>
            <person name="Hauser L."/>
            <person name="Markowitz V."/>
            <person name="Cheng J.-F."/>
            <person name="Hugenholtz P."/>
            <person name="Woyke T."/>
            <person name="Wu D."/>
            <person name="Tindall B."/>
            <person name="Faehrich R."/>
            <person name="Brambilla E."/>
            <person name="Klenk H.-P."/>
            <person name="Eisen J.A."/>
        </authorList>
    </citation>
    <scope>NUCLEOTIDE SEQUENCE [LARGE SCALE GENOMIC DNA]</scope>
    <source>
        <strain evidence="3">ATCC 29530 / DSM 19594 / LMG 11500 / NCIMB 11436 / LSU 4</strain>
    </source>
</reference>
<name>A0A7U3ZGD7_RUNSL</name>
<sequence>MYLCRSIYVIYSKFECLTQQTDHSPYRNLLMKRSDIQHMPQFFDRYILLVNDIDVVEGLEKTAHLYHDEAIRTALLRLGDQVYAPGKWTANDILQHIIDNERIMSYRAMRFARNDATALPGYDEELFGANTTANSRSLDDLLNEFSLVRQSTIALFKSFSDEMLHREGISFNQRISPLALGFVLIGHPIHHLSVLQERYFPLIQD</sequence>